<proteinExistence type="predicted"/>
<dbReference type="RefSeq" id="WP_054773678.1">
    <property type="nucleotide sequence ID" value="NZ_AP019782.1"/>
</dbReference>
<sequence length="71" mass="7953">MHSPQPPIDLLLQTLQNDADLHARLFAMDDAAEFLNAVSRLAERIGAPADQDALRQAMQAGRRAWFERNVP</sequence>
<protein>
    <recommendedName>
        <fullName evidence="3">Nif11 domain-containing protein</fullName>
    </recommendedName>
</protein>
<dbReference type="AlphaFoldDB" id="A0A8D4VLR6"/>
<evidence type="ECO:0008006" key="3">
    <source>
        <dbReference type="Google" id="ProtNLM"/>
    </source>
</evidence>
<evidence type="ECO:0000313" key="1">
    <source>
        <dbReference type="EMBL" id="BBL69579.1"/>
    </source>
</evidence>
<dbReference type="Proteomes" id="UP000824988">
    <property type="component" value="Chromosome"/>
</dbReference>
<evidence type="ECO:0000313" key="2">
    <source>
        <dbReference type="Proteomes" id="UP000824988"/>
    </source>
</evidence>
<dbReference type="EMBL" id="AP019782">
    <property type="protein sequence ID" value="BBL69579.1"/>
    <property type="molecule type" value="Genomic_DNA"/>
</dbReference>
<dbReference type="KEGG" id="moz:MoryE10_01850"/>
<name>A0A8D4VLR6_9GAMM</name>
<accession>A0A8D4VLR6</accession>
<gene>
    <name evidence="1" type="ORF">MoryE10_01850</name>
</gene>
<organism evidence="1 2">
    <name type="scientific">Methylogaea oryzae</name>
    <dbReference type="NCBI Taxonomy" id="1295382"/>
    <lineage>
        <taxon>Bacteria</taxon>
        <taxon>Pseudomonadati</taxon>
        <taxon>Pseudomonadota</taxon>
        <taxon>Gammaproteobacteria</taxon>
        <taxon>Methylococcales</taxon>
        <taxon>Methylococcaceae</taxon>
        <taxon>Methylogaea</taxon>
    </lineage>
</organism>
<keyword evidence="2" id="KW-1185">Reference proteome</keyword>
<reference evidence="1" key="1">
    <citation type="submission" date="2019-06" db="EMBL/GenBank/DDBJ databases">
        <title>Complete genome sequence of Methylogaea oryzae strain JCM16910.</title>
        <authorList>
            <person name="Asakawa S."/>
        </authorList>
    </citation>
    <scope>NUCLEOTIDE SEQUENCE</scope>
    <source>
        <strain evidence="1">E10</strain>
    </source>
</reference>